<gene>
    <name evidence="1" type="ORF">RFULGI_LOCUS1595</name>
</gene>
<evidence type="ECO:0000313" key="2">
    <source>
        <dbReference type="Proteomes" id="UP000789396"/>
    </source>
</evidence>
<organism evidence="1 2">
    <name type="scientific">Racocetra fulgida</name>
    <dbReference type="NCBI Taxonomy" id="60492"/>
    <lineage>
        <taxon>Eukaryota</taxon>
        <taxon>Fungi</taxon>
        <taxon>Fungi incertae sedis</taxon>
        <taxon>Mucoromycota</taxon>
        <taxon>Glomeromycotina</taxon>
        <taxon>Glomeromycetes</taxon>
        <taxon>Diversisporales</taxon>
        <taxon>Gigasporaceae</taxon>
        <taxon>Racocetra</taxon>
    </lineage>
</organism>
<comment type="caution">
    <text evidence="1">The sequence shown here is derived from an EMBL/GenBank/DDBJ whole genome shotgun (WGS) entry which is preliminary data.</text>
</comment>
<sequence>MARKIRVLVKRDLIELSGSLEYLMVELVDNECGGQRDNFNDIRNLDKRRQQD</sequence>
<dbReference type="EMBL" id="CAJVPZ010001024">
    <property type="protein sequence ID" value="CAG8482383.1"/>
    <property type="molecule type" value="Genomic_DNA"/>
</dbReference>
<protein>
    <submittedName>
        <fullName evidence="1">5268_t:CDS:1</fullName>
    </submittedName>
</protein>
<dbReference type="AlphaFoldDB" id="A0A9N8W9T6"/>
<keyword evidence="2" id="KW-1185">Reference proteome</keyword>
<name>A0A9N8W9T6_9GLOM</name>
<reference evidence="1" key="1">
    <citation type="submission" date="2021-06" db="EMBL/GenBank/DDBJ databases">
        <authorList>
            <person name="Kallberg Y."/>
            <person name="Tangrot J."/>
            <person name="Rosling A."/>
        </authorList>
    </citation>
    <scope>NUCLEOTIDE SEQUENCE</scope>
    <source>
        <strain evidence="1">IN212</strain>
    </source>
</reference>
<proteinExistence type="predicted"/>
<dbReference type="Proteomes" id="UP000789396">
    <property type="component" value="Unassembled WGS sequence"/>
</dbReference>
<accession>A0A9N8W9T6</accession>
<evidence type="ECO:0000313" key="1">
    <source>
        <dbReference type="EMBL" id="CAG8482383.1"/>
    </source>
</evidence>